<protein>
    <submittedName>
        <fullName evidence="1">Uncharacterized protein</fullName>
    </submittedName>
</protein>
<accession>A0A6A7AHF0</accession>
<evidence type="ECO:0000313" key="1">
    <source>
        <dbReference type="EMBL" id="KAF2832730.1"/>
    </source>
</evidence>
<dbReference type="EMBL" id="MU006217">
    <property type="protein sequence ID" value="KAF2832730.1"/>
    <property type="molecule type" value="Genomic_DNA"/>
</dbReference>
<sequence length="334" mass="38313">MYDPGCASFEDYPRSRGWNLDADRAALENYRHIGENYRDVSMQHSLQSLKRMLDEVPHMSSEEEDVLRYGISIIQQLMSSINTESTSTHVTSACLNTGARILDDAIEESRSPPQTNNKDFAARRLQDFGRLIECEKFSWRPWMFANVEDQTLMEVKDVFGYVQSWLFFGYIFETFWTLGVTPSQSEFVDCTGKLLSTQLLQAHFCRIQNGHCHPAEAEVARLHQSLTLALTTYHEPLVSRHEYMNTRGDGWSLQPLFLSSEVNVCIAAVAEQIQQFFRDAPIRPNTRDSDWVGVKARQMVDTQRYFIAAGSAKHDIGSVPMYIFRGHQIQTLHP</sequence>
<proteinExistence type="predicted"/>
<gene>
    <name evidence="1" type="ORF">CC86DRAFT_377849</name>
</gene>
<dbReference type="Proteomes" id="UP000799424">
    <property type="component" value="Unassembled WGS sequence"/>
</dbReference>
<evidence type="ECO:0000313" key="2">
    <source>
        <dbReference type="Proteomes" id="UP000799424"/>
    </source>
</evidence>
<keyword evidence="2" id="KW-1185">Reference proteome</keyword>
<name>A0A6A7AHF0_9PLEO</name>
<organism evidence="1 2">
    <name type="scientific">Ophiobolus disseminans</name>
    <dbReference type="NCBI Taxonomy" id="1469910"/>
    <lineage>
        <taxon>Eukaryota</taxon>
        <taxon>Fungi</taxon>
        <taxon>Dikarya</taxon>
        <taxon>Ascomycota</taxon>
        <taxon>Pezizomycotina</taxon>
        <taxon>Dothideomycetes</taxon>
        <taxon>Pleosporomycetidae</taxon>
        <taxon>Pleosporales</taxon>
        <taxon>Pleosporineae</taxon>
        <taxon>Phaeosphaeriaceae</taxon>
        <taxon>Ophiobolus</taxon>
    </lineage>
</organism>
<reference evidence="1" key="1">
    <citation type="journal article" date="2020" name="Stud. Mycol.">
        <title>101 Dothideomycetes genomes: a test case for predicting lifestyles and emergence of pathogens.</title>
        <authorList>
            <person name="Haridas S."/>
            <person name="Albert R."/>
            <person name="Binder M."/>
            <person name="Bloem J."/>
            <person name="Labutti K."/>
            <person name="Salamov A."/>
            <person name="Andreopoulos B."/>
            <person name="Baker S."/>
            <person name="Barry K."/>
            <person name="Bills G."/>
            <person name="Bluhm B."/>
            <person name="Cannon C."/>
            <person name="Castanera R."/>
            <person name="Culley D."/>
            <person name="Daum C."/>
            <person name="Ezra D."/>
            <person name="Gonzalez J."/>
            <person name="Henrissat B."/>
            <person name="Kuo A."/>
            <person name="Liang C."/>
            <person name="Lipzen A."/>
            <person name="Lutzoni F."/>
            <person name="Magnuson J."/>
            <person name="Mondo S."/>
            <person name="Nolan M."/>
            <person name="Ohm R."/>
            <person name="Pangilinan J."/>
            <person name="Park H.-J."/>
            <person name="Ramirez L."/>
            <person name="Alfaro M."/>
            <person name="Sun H."/>
            <person name="Tritt A."/>
            <person name="Yoshinaga Y."/>
            <person name="Zwiers L.-H."/>
            <person name="Turgeon B."/>
            <person name="Goodwin S."/>
            <person name="Spatafora J."/>
            <person name="Crous P."/>
            <person name="Grigoriev I."/>
        </authorList>
    </citation>
    <scope>NUCLEOTIDE SEQUENCE</scope>
    <source>
        <strain evidence="1">CBS 113818</strain>
    </source>
</reference>
<dbReference type="AlphaFoldDB" id="A0A6A7AHF0"/>